<reference evidence="2 3" key="1">
    <citation type="journal article" date="2016" name="Nat. Commun.">
        <title>Ectomycorrhizal ecology is imprinted in the genome of the dominant symbiotic fungus Cenococcum geophilum.</title>
        <authorList>
            <consortium name="DOE Joint Genome Institute"/>
            <person name="Peter M."/>
            <person name="Kohler A."/>
            <person name="Ohm R.A."/>
            <person name="Kuo A."/>
            <person name="Krutzmann J."/>
            <person name="Morin E."/>
            <person name="Arend M."/>
            <person name="Barry K.W."/>
            <person name="Binder M."/>
            <person name="Choi C."/>
            <person name="Clum A."/>
            <person name="Copeland A."/>
            <person name="Grisel N."/>
            <person name="Haridas S."/>
            <person name="Kipfer T."/>
            <person name="LaButti K."/>
            <person name="Lindquist E."/>
            <person name="Lipzen A."/>
            <person name="Maire R."/>
            <person name="Meier B."/>
            <person name="Mihaltcheva S."/>
            <person name="Molinier V."/>
            <person name="Murat C."/>
            <person name="Poggeler S."/>
            <person name="Quandt C.A."/>
            <person name="Sperisen C."/>
            <person name="Tritt A."/>
            <person name="Tisserant E."/>
            <person name="Crous P.W."/>
            <person name="Henrissat B."/>
            <person name="Nehls U."/>
            <person name="Egli S."/>
            <person name="Spatafora J.W."/>
            <person name="Grigoriev I.V."/>
            <person name="Martin F.M."/>
        </authorList>
    </citation>
    <scope>NUCLEOTIDE SEQUENCE [LARGE SCALE GENOMIC DNA]</scope>
    <source>
        <strain evidence="2 3">CBS 459.81</strain>
    </source>
</reference>
<dbReference type="AlphaFoldDB" id="A0A8E2DZH8"/>
<keyword evidence="3" id="KW-1185">Reference proteome</keyword>
<evidence type="ECO:0000313" key="3">
    <source>
        <dbReference type="Proteomes" id="UP000250266"/>
    </source>
</evidence>
<dbReference type="Proteomes" id="UP000250266">
    <property type="component" value="Unassembled WGS sequence"/>
</dbReference>
<proteinExistence type="predicted"/>
<gene>
    <name evidence="2" type="ORF">K432DRAFT_409854</name>
</gene>
<accession>A0A8E2DZH8</accession>
<evidence type="ECO:0000256" key="1">
    <source>
        <dbReference type="SAM" id="MobiDB-lite"/>
    </source>
</evidence>
<sequence>MHKEKEDALALNIAAKAEKKIQRQLAKGNAERERKRHVQEARKVKQAQKQL</sequence>
<feature type="region of interest" description="Disordered" evidence="1">
    <location>
        <begin position="22"/>
        <end position="51"/>
    </location>
</feature>
<evidence type="ECO:0000313" key="2">
    <source>
        <dbReference type="EMBL" id="OCK74445.1"/>
    </source>
</evidence>
<organism evidence="2 3">
    <name type="scientific">Lepidopterella palustris CBS 459.81</name>
    <dbReference type="NCBI Taxonomy" id="1314670"/>
    <lineage>
        <taxon>Eukaryota</taxon>
        <taxon>Fungi</taxon>
        <taxon>Dikarya</taxon>
        <taxon>Ascomycota</taxon>
        <taxon>Pezizomycotina</taxon>
        <taxon>Dothideomycetes</taxon>
        <taxon>Pleosporomycetidae</taxon>
        <taxon>Mytilinidiales</taxon>
        <taxon>Argynnaceae</taxon>
        <taxon>Lepidopterella</taxon>
    </lineage>
</organism>
<dbReference type="EMBL" id="KV745478">
    <property type="protein sequence ID" value="OCK74445.1"/>
    <property type="molecule type" value="Genomic_DNA"/>
</dbReference>
<feature type="compositionally biased region" description="Basic and acidic residues" evidence="1">
    <location>
        <begin position="29"/>
        <end position="43"/>
    </location>
</feature>
<name>A0A8E2DZH8_9PEZI</name>
<protein>
    <submittedName>
        <fullName evidence="2">Uncharacterized protein</fullName>
    </submittedName>
</protein>